<dbReference type="InterPro" id="IPR001915">
    <property type="entry name" value="Peptidase_M48"/>
</dbReference>
<evidence type="ECO:0000256" key="8">
    <source>
        <dbReference type="ARBA" id="ARBA00022833"/>
    </source>
</evidence>
<dbReference type="PANTHER" id="PTHR43221">
    <property type="entry name" value="PROTEASE HTPX"/>
    <property type="match status" value="1"/>
</dbReference>
<dbReference type="HAMAP" id="MF_00188">
    <property type="entry name" value="Pept_M48_protease_HtpX"/>
    <property type="match status" value="1"/>
</dbReference>
<comment type="caution">
    <text evidence="14">The sequence shown here is derived from an EMBL/GenBank/DDBJ whole genome shotgun (WGS) entry which is preliminary data.</text>
</comment>
<dbReference type="Proteomes" id="UP000316495">
    <property type="component" value="Unassembled WGS sequence"/>
</dbReference>
<dbReference type="EC" id="3.4.24.-" evidence="12"/>
<dbReference type="Pfam" id="PF01435">
    <property type="entry name" value="Peptidase_M48"/>
    <property type="match status" value="1"/>
</dbReference>
<evidence type="ECO:0000256" key="11">
    <source>
        <dbReference type="ARBA" id="ARBA00023136"/>
    </source>
</evidence>
<organism evidence="14 15">
    <name type="scientific">Candidatus Berkelbacteria bacterium Athens1014_28</name>
    <dbReference type="NCBI Taxonomy" id="2017145"/>
    <lineage>
        <taxon>Bacteria</taxon>
        <taxon>Candidatus Berkelbacteria</taxon>
    </lineage>
</organism>
<feature type="active site" evidence="12">
    <location>
        <position position="143"/>
    </location>
</feature>
<feature type="binding site" evidence="12">
    <location>
        <position position="146"/>
    </location>
    <ligand>
        <name>Zn(2+)</name>
        <dbReference type="ChEBI" id="CHEBI:29105"/>
        <note>catalytic</note>
    </ligand>
</feature>
<dbReference type="PANTHER" id="PTHR43221:SF1">
    <property type="entry name" value="PROTEASE HTPX"/>
    <property type="match status" value="1"/>
</dbReference>
<name>A0A554LLF6_9BACT</name>
<dbReference type="GO" id="GO:0006508">
    <property type="term" value="P:proteolysis"/>
    <property type="evidence" value="ECO:0007669"/>
    <property type="project" value="UniProtKB-KW"/>
</dbReference>
<accession>A0A554LLF6</accession>
<dbReference type="CDD" id="cd07340">
    <property type="entry name" value="M48B_Htpx_like"/>
    <property type="match status" value="1"/>
</dbReference>
<proteinExistence type="inferred from homology"/>
<dbReference type="GO" id="GO:0005886">
    <property type="term" value="C:plasma membrane"/>
    <property type="evidence" value="ECO:0007669"/>
    <property type="project" value="UniProtKB-SubCell"/>
</dbReference>
<sequence length="295" mass="32456">MTIYDQIGRNRFKTGFFITLFLIFVIAVGYIFSYIYNQPIILILAVLVSVVQAFASYFWGDKIALSISHAKPVKKSENSELHRLIENLAITAGLPKPGIYLISDLSPNAFATGRDPKHSSVAVTSGLMEMLEKKELEGVIAHELSHIGNRDSLLMVVIVVLVGVVAMISDLFFRIGFWGGFSDDDNNSSGNFGLIFGIILAILAPIAATLIQLAISRKREFLADANGALLTRYPEGLSSALKKISGFKQPVRFANDATSLLYITNPTKKRSWFSGLFDTHPPVAERIKALEGMEK</sequence>
<comment type="similarity">
    <text evidence="2 12">Belongs to the peptidase M48B family.</text>
</comment>
<evidence type="ECO:0000256" key="4">
    <source>
        <dbReference type="ARBA" id="ARBA00022670"/>
    </source>
</evidence>
<feature type="transmembrane region" description="Helical" evidence="12">
    <location>
        <begin position="153"/>
        <end position="173"/>
    </location>
</feature>
<evidence type="ECO:0000256" key="10">
    <source>
        <dbReference type="ARBA" id="ARBA00023049"/>
    </source>
</evidence>
<evidence type="ECO:0000256" key="7">
    <source>
        <dbReference type="ARBA" id="ARBA00022801"/>
    </source>
</evidence>
<feature type="transmembrane region" description="Helical" evidence="12">
    <location>
        <begin position="193"/>
        <end position="215"/>
    </location>
</feature>
<comment type="cofactor">
    <cofactor evidence="12">
        <name>Zn(2+)</name>
        <dbReference type="ChEBI" id="CHEBI:29105"/>
    </cofactor>
    <text evidence="12">Binds 1 zinc ion per subunit.</text>
</comment>
<dbReference type="EMBL" id="VMGN01000031">
    <property type="protein sequence ID" value="TSC93716.1"/>
    <property type="molecule type" value="Genomic_DNA"/>
</dbReference>
<evidence type="ECO:0000256" key="5">
    <source>
        <dbReference type="ARBA" id="ARBA00022692"/>
    </source>
</evidence>
<gene>
    <name evidence="12" type="primary">htpX</name>
    <name evidence="14" type="ORF">Athens101428_565</name>
</gene>
<keyword evidence="6 12" id="KW-0479">Metal-binding</keyword>
<dbReference type="InterPro" id="IPR050083">
    <property type="entry name" value="HtpX_protease"/>
</dbReference>
<feature type="transmembrane region" description="Helical" evidence="12">
    <location>
        <begin position="40"/>
        <end position="59"/>
    </location>
</feature>
<dbReference type="InterPro" id="IPR022919">
    <property type="entry name" value="Pept_M48_protease_HtpX"/>
</dbReference>
<feature type="binding site" evidence="12">
    <location>
        <position position="220"/>
    </location>
    <ligand>
        <name>Zn(2+)</name>
        <dbReference type="ChEBI" id="CHEBI:29105"/>
        <note>catalytic</note>
    </ligand>
</feature>
<keyword evidence="5 12" id="KW-0812">Transmembrane</keyword>
<evidence type="ECO:0000313" key="15">
    <source>
        <dbReference type="Proteomes" id="UP000316495"/>
    </source>
</evidence>
<dbReference type="GO" id="GO:0004222">
    <property type="term" value="F:metalloendopeptidase activity"/>
    <property type="evidence" value="ECO:0007669"/>
    <property type="project" value="UniProtKB-UniRule"/>
</dbReference>
<evidence type="ECO:0000256" key="6">
    <source>
        <dbReference type="ARBA" id="ARBA00022723"/>
    </source>
</evidence>
<protein>
    <recommendedName>
        <fullName evidence="12">Protease HtpX homolog</fullName>
        <ecNumber evidence="12">3.4.24.-</ecNumber>
    </recommendedName>
</protein>
<keyword evidence="7 12" id="KW-0378">Hydrolase</keyword>
<keyword evidence="9 12" id="KW-1133">Transmembrane helix</keyword>
<keyword evidence="4 12" id="KW-0645">Protease</keyword>
<dbReference type="GO" id="GO:0008270">
    <property type="term" value="F:zinc ion binding"/>
    <property type="evidence" value="ECO:0007669"/>
    <property type="project" value="UniProtKB-UniRule"/>
</dbReference>
<keyword evidence="3 12" id="KW-1003">Cell membrane</keyword>
<comment type="subcellular location">
    <subcellularLocation>
        <location evidence="1 12">Cell membrane</location>
        <topology evidence="1 12">Multi-pass membrane protein</topology>
    </subcellularLocation>
</comment>
<reference evidence="14 15" key="1">
    <citation type="submission" date="2017-07" db="EMBL/GenBank/DDBJ databases">
        <title>Mechanisms for carbon and nitrogen cycling indicate functional differentiation within the Candidate Phyla Radiation.</title>
        <authorList>
            <person name="Danczak R.E."/>
            <person name="Johnston M.D."/>
            <person name="Kenah C."/>
            <person name="Slattery M."/>
            <person name="Wrighton K.C."/>
            <person name="Wilkins M.J."/>
        </authorList>
    </citation>
    <scope>NUCLEOTIDE SEQUENCE [LARGE SCALE GENOMIC DNA]</scope>
    <source>
        <strain evidence="14">Athens1014_28</strain>
    </source>
</reference>
<evidence type="ECO:0000256" key="3">
    <source>
        <dbReference type="ARBA" id="ARBA00022475"/>
    </source>
</evidence>
<evidence type="ECO:0000256" key="9">
    <source>
        <dbReference type="ARBA" id="ARBA00022989"/>
    </source>
</evidence>
<keyword evidence="11 12" id="KW-0472">Membrane</keyword>
<evidence type="ECO:0000259" key="13">
    <source>
        <dbReference type="Pfam" id="PF01435"/>
    </source>
</evidence>
<keyword evidence="10 12" id="KW-0482">Metalloprotease</keyword>
<dbReference type="Gene3D" id="3.30.2010.10">
    <property type="entry name" value="Metalloproteases ('zincins'), catalytic domain"/>
    <property type="match status" value="1"/>
</dbReference>
<feature type="binding site" evidence="12">
    <location>
        <position position="142"/>
    </location>
    <ligand>
        <name>Zn(2+)</name>
        <dbReference type="ChEBI" id="CHEBI:29105"/>
        <note>catalytic</note>
    </ligand>
</feature>
<keyword evidence="8 12" id="KW-0862">Zinc</keyword>
<dbReference type="AlphaFoldDB" id="A0A554LLF6"/>
<feature type="domain" description="Peptidase M48" evidence="13">
    <location>
        <begin position="76"/>
        <end position="293"/>
    </location>
</feature>
<evidence type="ECO:0000256" key="12">
    <source>
        <dbReference type="HAMAP-Rule" id="MF_00188"/>
    </source>
</evidence>
<evidence type="ECO:0000313" key="14">
    <source>
        <dbReference type="EMBL" id="TSC93716.1"/>
    </source>
</evidence>
<evidence type="ECO:0000256" key="1">
    <source>
        <dbReference type="ARBA" id="ARBA00004651"/>
    </source>
</evidence>
<evidence type="ECO:0000256" key="2">
    <source>
        <dbReference type="ARBA" id="ARBA00009779"/>
    </source>
</evidence>
<feature type="transmembrane region" description="Helical" evidence="12">
    <location>
        <begin position="12"/>
        <end position="34"/>
    </location>
</feature>